<protein>
    <submittedName>
        <fullName evidence="8">Acyl-CoA dehydrogenase</fullName>
        <ecNumber evidence="8">1.3.8.7</ecNumber>
    </submittedName>
</protein>
<dbReference type="SUPFAM" id="SSF47203">
    <property type="entry name" value="Acyl-CoA dehydrogenase C-terminal domain-like"/>
    <property type="match status" value="1"/>
</dbReference>
<evidence type="ECO:0000256" key="1">
    <source>
        <dbReference type="ARBA" id="ARBA00001974"/>
    </source>
</evidence>
<comment type="cofactor">
    <cofactor evidence="1">
        <name>FAD</name>
        <dbReference type="ChEBI" id="CHEBI:57692"/>
    </cofactor>
</comment>
<dbReference type="InterPro" id="IPR009100">
    <property type="entry name" value="AcylCoA_DH/oxidase_NM_dom_sf"/>
</dbReference>
<evidence type="ECO:0000259" key="7">
    <source>
        <dbReference type="Pfam" id="PF02771"/>
    </source>
</evidence>
<dbReference type="InterPro" id="IPR037069">
    <property type="entry name" value="AcylCoA_DH/ox_N_sf"/>
</dbReference>
<keyword evidence="4" id="KW-0274">FAD</keyword>
<name>A0ABS2PC42_9BACL</name>
<evidence type="ECO:0000313" key="9">
    <source>
        <dbReference type="Proteomes" id="UP000741863"/>
    </source>
</evidence>
<evidence type="ECO:0000256" key="3">
    <source>
        <dbReference type="ARBA" id="ARBA00022630"/>
    </source>
</evidence>
<dbReference type="SUPFAM" id="SSF56645">
    <property type="entry name" value="Acyl-CoA dehydrogenase NM domain-like"/>
    <property type="match status" value="1"/>
</dbReference>
<accession>A0ABS2PC42</accession>
<feature type="domain" description="Acyl-CoA dehydrogenase/oxidase C-terminal" evidence="6">
    <location>
        <begin position="206"/>
        <end position="336"/>
    </location>
</feature>
<dbReference type="Proteomes" id="UP000741863">
    <property type="component" value="Unassembled WGS sequence"/>
</dbReference>
<evidence type="ECO:0000256" key="5">
    <source>
        <dbReference type="ARBA" id="ARBA00023002"/>
    </source>
</evidence>
<dbReference type="EC" id="1.3.8.7" evidence="8"/>
<sequence>MITIERMLIDTTEKLFKQTCTKELINDSENGIFPKIFWNELDSMGITTIGVPEDCDGSGFTKLDAFAVLKIAGSFAAPIPLAESIIANWQYVELGLPLPNTKQTISMINEDVDLQQHSEGWIINGTFNRVPFTQWADELVSPVKTTTGKWYLLTIPLNLTTTAPDSNIAGESRNKVICQNTSINSSQVIAMTPEHAAQFIHETLLGRTMMMAGALQQILTMSIHHAKERQQFGRPIGKFQAIKQQLAVLTGLATSANVIADSAATATVDNIQFQTEVKIAKTYISQSISKAVPIAHQIHAAIGFTHEHPLHQYTRRLWSWRDEYGSEAFWAKQIGENVLSSSKSLWNQL</sequence>
<dbReference type="GO" id="GO:0070991">
    <property type="term" value="F:medium-chain fatty acyl-CoA dehydrogenase activity"/>
    <property type="evidence" value="ECO:0007669"/>
    <property type="project" value="UniProtKB-EC"/>
</dbReference>
<organism evidence="8 9">
    <name type="scientific">Geomicrobium sediminis</name>
    <dbReference type="NCBI Taxonomy" id="1347788"/>
    <lineage>
        <taxon>Bacteria</taxon>
        <taxon>Bacillati</taxon>
        <taxon>Bacillota</taxon>
        <taxon>Bacilli</taxon>
        <taxon>Bacillales</taxon>
        <taxon>Geomicrobium</taxon>
    </lineage>
</organism>
<dbReference type="InterPro" id="IPR036250">
    <property type="entry name" value="AcylCo_DH-like_C"/>
</dbReference>
<evidence type="ECO:0000256" key="4">
    <source>
        <dbReference type="ARBA" id="ARBA00022827"/>
    </source>
</evidence>
<proteinExistence type="inferred from homology"/>
<dbReference type="InterPro" id="IPR013786">
    <property type="entry name" value="AcylCoA_DH/ox_N"/>
</dbReference>
<dbReference type="EMBL" id="JAFBEC010000005">
    <property type="protein sequence ID" value="MBM7632867.1"/>
    <property type="molecule type" value="Genomic_DNA"/>
</dbReference>
<evidence type="ECO:0000259" key="6">
    <source>
        <dbReference type="Pfam" id="PF00441"/>
    </source>
</evidence>
<comment type="caution">
    <text evidence="8">The sequence shown here is derived from an EMBL/GenBank/DDBJ whole genome shotgun (WGS) entry which is preliminary data.</text>
</comment>
<dbReference type="InterPro" id="IPR009075">
    <property type="entry name" value="AcylCo_DH/oxidase_C"/>
</dbReference>
<dbReference type="PANTHER" id="PTHR43884:SF20">
    <property type="entry name" value="ACYL-COA DEHYDROGENASE FADE28"/>
    <property type="match status" value="1"/>
</dbReference>
<comment type="similarity">
    <text evidence="2">Belongs to the acyl-CoA dehydrogenase family.</text>
</comment>
<dbReference type="Gene3D" id="1.10.540.10">
    <property type="entry name" value="Acyl-CoA dehydrogenase/oxidase, N-terminal domain"/>
    <property type="match status" value="1"/>
</dbReference>
<keyword evidence="3" id="KW-0285">Flavoprotein</keyword>
<dbReference type="RefSeq" id="WP_204697320.1">
    <property type="nucleotide sequence ID" value="NZ_JAFBEC010000005.1"/>
</dbReference>
<feature type="domain" description="Acyl-CoA dehydrogenase/oxidase N-terminal" evidence="7">
    <location>
        <begin position="5"/>
        <end position="80"/>
    </location>
</feature>
<dbReference type="Pfam" id="PF00441">
    <property type="entry name" value="Acyl-CoA_dh_1"/>
    <property type="match status" value="1"/>
</dbReference>
<keyword evidence="5 8" id="KW-0560">Oxidoreductase</keyword>
<keyword evidence="9" id="KW-1185">Reference proteome</keyword>
<dbReference type="PANTHER" id="PTHR43884">
    <property type="entry name" value="ACYL-COA DEHYDROGENASE"/>
    <property type="match status" value="1"/>
</dbReference>
<evidence type="ECO:0000313" key="8">
    <source>
        <dbReference type="EMBL" id="MBM7632867.1"/>
    </source>
</evidence>
<dbReference type="Gene3D" id="1.20.140.10">
    <property type="entry name" value="Butyryl-CoA Dehydrogenase, subunit A, domain 3"/>
    <property type="match status" value="1"/>
</dbReference>
<evidence type="ECO:0000256" key="2">
    <source>
        <dbReference type="ARBA" id="ARBA00009347"/>
    </source>
</evidence>
<gene>
    <name evidence="8" type="ORF">JOD17_001961</name>
</gene>
<reference evidence="8 9" key="1">
    <citation type="submission" date="2021-01" db="EMBL/GenBank/DDBJ databases">
        <title>Genomic Encyclopedia of Type Strains, Phase IV (KMG-IV): sequencing the most valuable type-strain genomes for metagenomic binning, comparative biology and taxonomic classification.</title>
        <authorList>
            <person name="Goeker M."/>
        </authorList>
    </citation>
    <scope>NUCLEOTIDE SEQUENCE [LARGE SCALE GENOMIC DNA]</scope>
    <source>
        <strain evidence="8 9">DSM 25540</strain>
    </source>
</reference>
<dbReference type="Pfam" id="PF02771">
    <property type="entry name" value="Acyl-CoA_dh_N"/>
    <property type="match status" value="1"/>
</dbReference>